<dbReference type="STRING" id="45065.Lgee_1395"/>
<dbReference type="OrthoDB" id="9806522at2"/>
<evidence type="ECO:0000256" key="6">
    <source>
        <dbReference type="ARBA" id="ARBA00022906"/>
    </source>
</evidence>
<dbReference type="GO" id="GO:0006826">
    <property type="term" value="P:iron ion transport"/>
    <property type="evidence" value="ECO:0007669"/>
    <property type="project" value="UniProtKB-KW"/>
</dbReference>
<dbReference type="GO" id="GO:0016020">
    <property type="term" value="C:membrane"/>
    <property type="evidence" value="ECO:0007669"/>
    <property type="project" value="UniProtKB-SubCell"/>
</dbReference>
<keyword evidence="6" id="KW-0862">Zinc</keyword>
<keyword evidence="4" id="KW-0410">Iron transport</keyword>
<keyword evidence="5" id="KW-0812">Transmembrane</keyword>
<dbReference type="Pfam" id="PF01545">
    <property type="entry name" value="Cation_efflux"/>
    <property type="match status" value="1"/>
</dbReference>
<evidence type="ECO:0000313" key="12">
    <source>
        <dbReference type="Proteomes" id="UP000054785"/>
    </source>
</evidence>
<dbReference type="GO" id="GO:0008324">
    <property type="term" value="F:monoatomic cation transmembrane transporter activity"/>
    <property type="evidence" value="ECO:0007669"/>
    <property type="project" value="InterPro"/>
</dbReference>
<accession>A0A0W0TU37</accession>
<gene>
    <name evidence="11" type="ORF">Lgee_1395</name>
</gene>
<dbReference type="Gene3D" id="1.20.1510.10">
    <property type="entry name" value="Cation efflux protein transmembrane domain"/>
    <property type="match status" value="1"/>
</dbReference>
<evidence type="ECO:0000256" key="3">
    <source>
        <dbReference type="ARBA" id="ARBA00022448"/>
    </source>
</evidence>
<evidence type="ECO:0000256" key="5">
    <source>
        <dbReference type="ARBA" id="ARBA00022692"/>
    </source>
</evidence>
<comment type="subcellular location">
    <subcellularLocation>
        <location evidence="1">Membrane</location>
        <topology evidence="1">Multi-pass membrane protein</topology>
    </subcellularLocation>
</comment>
<comment type="similarity">
    <text evidence="2">Belongs to the cation diffusion facilitator (CDF) transporter (TC 2.A.4) family. FieF subfamily.</text>
</comment>
<organism evidence="11 12">
    <name type="scientific">Legionella geestiana</name>
    <dbReference type="NCBI Taxonomy" id="45065"/>
    <lineage>
        <taxon>Bacteria</taxon>
        <taxon>Pseudomonadati</taxon>
        <taxon>Pseudomonadota</taxon>
        <taxon>Gammaproteobacteria</taxon>
        <taxon>Legionellales</taxon>
        <taxon>Legionellaceae</taxon>
        <taxon>Legionella</taxon>
    </lineage>
</organism>
<dbReference type="SUPFAM" id="SSF160240">
    <property type="entry name" value="Cation efflux protein cytoplasmic domain-like"/>
    <property type="match status" value="1"/>
</dbReference>
<reference evidence="11 12" key="1">
    <citation type="submission" date="2015-11" db="EMBL/GenBank/DDBJ databases">
        <title>Genomic analysis of 38 Legionella species identifies large and diverse effector repertoires.</title>
        <authorList>
            <person name="Burstein D."/>
            <person name="Amaro F."/>
            <person name="Zusman T."/>
            <person name="Lifshitz Z."/>
            <person name="Cohen O."/>
            <person name="Gilbert J.A."/>
            <person name="Pupko T."/>
            <person name="Shuman H.A."/>
            <person name="Segal G."/>
        </authorList>
    </citation>
    <scope>NUCLEOTIDE SEQUENCE [LARGE SCALE GENOMIC DNA]</scope>
    <source>
        <strain evidence="11 12">ATCC 49504</strain>
    </source>
</reference>
<keyword evidence="4" id="KW-0408">Iron</keyword>
<sequence length="377" mass="40746">MSSGDRYWKAKRVTLLGALKNILLAIIKVTGGTLWQSHALLADGVHSFADLITDFLVLFAAKFGSQTADHSHPYGHQRIETAATLMLALLLALAGFGIGLDALDELLHDTPKTPGFLTLPVILFSLIMNEALFHYTRFVGKSIGSGLIIANAWHHRSDAASSAVVLAGLLASFAGYPGFDAIAAIIVGAMIIRMGIALGWGSIRELVDTAAPKEVQAEIARVIAGVDGVVRIHQLRSRMMGGEVLVDVHVLVAPTISVSEGHYIAQHVHRALTGTIAAVRDVVVHIDPEDDEEVCPSLHLPNRATLNASLLDDLRREFPGVSEVVLHYLDGRLTMDIFCAPEFKDHAALETWLTAHARDRHDIADIRTMAILKDLSA</sequence>
<dbReference type="InterPro" id="IPR002524">
    <property type="entry name" value="Cation_efflux"/>
</dbReference>
<dbReference type="InterPro" id="IPR027469">
    <property type="entry name" value="Cation_efflux_TMD_sf"/>
</dbReference>
<dbReference type="InterPro" id="IPR050291">
    <property type="entry name" value="CDF_Transporter"/>
</dbReference>
<keyword evidence="7" id="KW-1133">Transmembrane helix</keyword>
<evidence type="ECO:0000256" key="7">
    <source>
        <dbReference type="ARBA" id="ARBA00022989"/>
    </source>
</evidence>
<keyword evidence="6" id="KW-0864">Zinc transport</keyword>
<dbReference type="PANTHER" id="PTHR43840:SF15">
    <property type="entry name" value="MITOCHONDRIAL METAL TRANSPORTER 1-RELATED"/>
    <property type="match status" value="1"/>
</dbReference>
<keyword evidence="8" id="KW-0472">Membrane</keyword>
<comment type="caution">
    <text evidence="11">The sequence shown here is derived from an EMBL/GenBank/DDBJ whole genome shotgun (WGS) entry which is preliminary data.</text>
</comment>
<proteinExistence type="inferred from homology"/>
<dbReference type="EMBL" id="LNYC01000052">
    <property type="protein sequence ID" value="KTC98949.1"/>
    <property type="molecule type" value="Genomic_DNA"/>
</dbReference>
<keyword evidence="6" id="KW-0406">Ion transport</keyword>
<dbReference type="InterPro" id="IPR027470">
    <property type="entry name" value="Cation_efflux_CTD"/>
</dbReference>
<dbReference type="Gene3D" id="3.30.70.1350">
    <property type="entry name" value="Cation efflux protein, cytoplasmic domain"/>
    <property type="match status" value="1"/>
</dbReference>
<keyword evidence="12" id="KW-1185">Reference proteome</keyword>
<dbReference type="FunFam" id="1.20.1510.10:FF:000006">
    <property type="entry name" value="Divalent cation efflux transporter"/>
    <property type="match status" value="1"/>
</dbReference>
<dbReference type="Proteomes" id="UP000054785">
    <property type="component" value="Unassembled WGS sequence"/>
</dbReference>
<evidence type="ECO:0000313" key="11">
    <source>
        <dbReference type="EMBL" id="KTC98949.1"/>
    </source>
</evidence>
<protein>
    <submittedName>
        <fullName evidence="11">Cation efflux family protein</fullName>
    </submittedName>
</protein>
<dbReference type="PATRIC" id="fig|45065.4.peg.1505"/>
<evidence type="ECO:0000256" key="2">
    <source>
        <dbReference type="ARBA" id="ARBA00010212"/>
    </source>
</evidence>
<name>A0A0W0TU37_9GAMM</name>
<evidence type="ECO:0000256" key="4">
    <source>
        <dbReference type="ARBA" id="ARBA00022496"/>
    </source>
</evidence>
<evidence type="ECO:0000259" key="9">
    <source>
        <dbReference type="Pfam" id="PF01545"/>
    </source>
</evidence>
<dbReference type="RefSeq" id="WP_028385685.1">
    <property type="nucleotide sequence ID" value="NZ_CAAAHN010000006.1"/>
</dbReference>
<dbReference type="GO" id="GO:0006829">
    <property type="term" value="P:zinc ion transport"/>
    <property type="evidence" value="ECO:0007669"/>
    <property type="project" value="UniProtKB-KW"/>
</dbReference>
<keyword evidence="3" id="KW-0813">Transport</keyword>
<feature type="domain" description="Cation efflux protein cytoplasmic" evidence="10">
    <location>
        <begin position="212"/>
        <end position="289"/>
    </location>
</feature>
<feature type="domain" description="Cation efflux protein transmembrane" evidence="9">
    <location>
        <begin position="16"/>
        <end position="207"/>
    </location>
</feature>
<evidence type="ECO:0000259" key="10">
    <source>
        <dbReference type="Pfam" id="PF16916"/>
    </source>
</evidence>
<dbReference type="NCBIfam" id="TIGR01297">
    <property type="entry name" value="CDF"/>
    <property type="match status" value="1"/>
</dbReference>
<dbReference type="InterPro" id="IPR058533">
    <property type="entry name" value="Cation_efflux_TM"/>
</dbReference>
<dbReference type="SUPFAM" id="SSF161111">
    <property type="entry name" value="Cation efflux protein transmembrane domain-like"/>
    <property type="match status" value="1"/>
</dbReference>
<dbReference type="AlphaFoldDB" id="A0A0W0TU37"/>
<dbReference type="Pfam" id="PF16916">
    <property type="entry name" value="ZT_dimer"/>
    <property type="match status" value="1"/>
</dbReference>
<dbReference type="InterPro" id="IPR036837">
    <property type="entry name" value="Cation_efflux_CTD_sf"/>
</dbReference>
<evidence type="ECO:0000256" key="1">
    <source>
        <dbReference type="ARBA" id="ARBA00004141"/>
    </source>
</evidence>
<evidence type="ECO:0000256" key="8">
    <source>
        <dbReference type="ARBA" id="ARBA00023136"/>
    </source>
</evidence>
<dbReference type="PANTHER" id="PTHR43840">
    <property type="entry name" value="MITOCHONDRIAL METAL TRANSPORTER 1-RELATED"/>
    <property type="match status" value="1"/>
</dbReference>